<dbReference type="Gene3D" id="3.40.50.620">
    <property type="entry name" value="HUPs"/>
    <property type="match status" value="1"/>
</dbReference>
<name>A0A835RNM7_VANPL</name>
<dbReference type="PANTHER" id="PTHR31964">
    <property type="entry name" value="ADENINE NUCLEOTIDE ALPHA HYDROLASES-LIKE SUPERFAMILY PROTEIN"/>
    <property type="match status" value="1"/>
</dbReference>
<dbReference type="InterPro" id="IPR006015">
    <property type="entry name" value="Universal_stress_UspA"/>
</dbReference>
<sequence length="166" mass="17951">MGRRIVIAVDEGEESLHALTWCLKNVILPSASAQESSSGGDEGDVLVLVYARPPRLYYPAMDGTGYIFSTDIITSMENYANELAKSVIAKAEMVCAEYPNVKVETKVKDGDPRDVICDMVDKLGADMLVVGSHGYGPIKRAFLGSVSSHCAQNVKCPVLIVKRPKS</sequence>
<dbReference type="Pfam" id="PF00582">
    <property type="entry name" value="Usp"/>
    <property type="match status" value="1"/>
</dbReference>
<accession>A0A835RNM7</accession>
<dbReference type="CDD" id="cd23659">
    <property type="entry name" value="USP_At3g01520-like"/>
    <property type="match status" value="1"/>
</dbReference>
<keyword evidence="3" id="KW-1185">Reference proteome</keyword>
<dbReference type="EMBL" id="JADCNL010000002">
    <property type="protein sequence ID" value="KAG0491520.1"/>
    <property type="molecule type" value="Genomic_DNA"/>
</dbReference>
<organism evidence="2 3">
    <name type="scientific">Vanilla planifolia</name>
    <name type="common">Vanilla</name>
    <dbReference type="NCBI Taxonomy" id="51239"/>
    <lineage>
        <taxon>Eukaryota</taxon>
        <taxon>Viridiplantae</taxon>
        <taxon>Streptophyta</taxon>
        <taxon>Embryophyta</taxon>
        <taxon>Tracheophyta</taxon>
        <taxon>Spermatophyta</taxon>
        <taxon>Magnoliopsida</taxon>
        <taxon>Liliopsida</taxon>
        <taxon>Asparagales</taxon>
        <taxon>Orchidaceae</taxon>
        <taxon>Vanilloideae</taxon>
        <taxon>Vanilleae</taxon>
        <taxon>Vanilla</taxon>
    </lineage>
</organism>
<comment type="caution">
    <text evidence="2">The sequence shown here is derived from an EMBL/GenBank/DDBJ whole genome shotgun (WGS) entry which is preliminary data.</text>
</comment>
<evidence type="ECO:0000259" key="1">
    <source>
        <dbReference type="Pfam" id="PF00582"/>
    </source>
</evidence>
<dbReference type="AlphaFoldDB" id="A0A835RNM7"/>
<dbReference type="SUPFAM" id="SSF52402">
    <property type="entry name" value="Adenine nucleotide alpha hydrolases-like"/>
    <property type="match status" value="1"/>
</dbReference>
<gene>
    <name evidence="2" type="ORF">HPP92_004918</name>
</gene>
<evidence type="ECO:0000313" key="3">
    <source>
        <dbReference type="Proteomes" id="UP000636800"/>
    </source>
</evidence>
<dbReference type="PANTHER" id="PTHR31964:SF125">
    <property type="entry name" value="OS05G0357525 PROTEIN"/>
    <property type="match status" value="1"/>
</dbReference>
<evidence type="ECO:0000313" key="2">
    <source>
        <dbReference type="EMBL" id="KAG0491520.1"/>
    </source>
</evidence>
<reference evidence="2 3" key="1">
    <citation type="journal article" date="2020" name="Nat. Food">
        <title>A phased Vanilla planifolia genome enables genetic improvement of flavour and production.</title>
        <authorList>
            <person name="Hasing T."/>
            <person name="Tang H."/>
            <person name="Brym M."/>
            <person name="Khazi F."/>
            <person name="Huang T."/>
            <person name="Chambers A.H."/>
        </authorList>
    </citation>
    <scope>NUCLEOTIDE SEQUENCE [LARGE SCALE GENOMIC DNA]</scope>
    <source>
        <tissue evidence="2">Leaf</tissue>
    </source>
</reference>
<protein>
    <recommendedName>
        <fullName evidence="1">UspA domain-containing protein</fullName>
    </recommendedName>
</protein>
<feature type="domain" description="UspA" evidence="1">
    <location>
        <begin position="3"/>
        <end position="162"/>
    </location>
</feature>
<dbReference type="InterPro" id="IPR006016">
    <property type="entry name" value="UspA"/>
</dbReference>
<dbReference type="PRINTS" id="PR01438">
    <property type="entry name" value="UNVRSLSTRESS"/>
</dbReference>
<dbReference type="InterPro" id="IPR014729">
    <property type="entry name" value="Rossmann-like_a/b/a_fold"/>
</dbReference>
<dbReference type="Proteomes" id="UP000636800">
    <property type="component" value="Chromosome 2"/>
</dbReference>
<proteinExistence type="predicted"/>